<dbReference type="Pfam" id="PF00990">
    <property type="entry name" value="GGDEF"/>
    <property type="match status" value="1"/>
</dbReference>
<dbReference type="CDD" id="cd01949">
    <property type="entry name" value="GGDEF"/>
    <property type="match status" value="1"/>
</dbReference>
<dbReference type="OrthoDB" id="2446159at2759"/>
<comment type="caution">
    <text evidence="2">The sequence shown here is derived from an EMBL/GenBank/DDBJ whole genome shotgun (WGS) entry which is preliminary data.</text>
</comment>
<evidence type="ECO:0000313" key="3">
    <source>
        <dbReference type="Proteomes" id="UP000789342"/>
    </source>
</evidence>
<dbReference type="PANTHER" id="PTHR45138">
    <property type="entry name" value="REGULATORY COMPONENTS OF SENSORY TRANSDUCTION SYSTEM"/>
    <property type="match status" value="1"/>
</dbReference>
<proteinExistence type="predicted"/>
<dbReference type="SMART" id="SM00267">
    <property type="entry name" value="GGDEF"/>
    <property type="match status" value="1"/>
</dbReference>
<dbReference type="InterPro" id="IPR043128">
    <property type="entry name" value="Rev_trsase/Diguanyl_cyclase"/>
</dbReference>
<dbReference type="Proteomes" id="UP000789342">
    <property type="component" value="Unassembled WGS sequence"/>
</dbReference>
<gene>
    <name evidence="2" type="ORF">AMORRO_LOCUS8984</name>
</gene>
<dbReference type="EMBL" id="CAJVPV010008273">
    <property type="protein sequence ID" value="CAG8628584.1"/>
    <property type="molecule type" value="Genomic_DNA"/>
</dbReference>
<name>A0A9N9D5L3_9GLOM</name>
<dbReference type="GO" id="GO:0005886">
    <property type="term" value="C:plasma membrane"/>
    <property type="evidence" value="ECO:0007669"/>
    <property type="project" value="TreeGrafter"/>
</dbReference>
<dbReference type="SUPFAM" id="SSF55073">
    <property type="entry name" value="Nucleotide cyclase"/>
    <property type="match status" value="1"/>
</dbReference>
<accession>A0A9N9D5L3</accession>
<evidence type="ECO:0000259" key="1">
    <source>
        <dbReference type="PROSITE" id="PS50887"/>
    </source>
</evidence>
<dbReference type="PANTHER" id="PTHR45138:SF9">
    <property type="entry name" value="DIGUANYLATE CYCLASE DGCM-RELATED"/>
    <property type="match status" value="1"/>
</dbReference>
<keyword evidence="3" id="KW-1185">Reference proteome</keyword>
<sequence>VNSSKVVIDNNEVLLADPYYLDKEASIKIGKCILSYHPAIDKDSLTEVYSRCYLLKTLKKEFKCAEGRTSNLSILFLDMDNFSDINNKNDHKTGDYCLKEVARLIRSKHIRSGDVFARFGGDEFIIVLKQTDYKMATSIADEICISVENHPFFYYDKRLPVTVSIGVSGVNQSVKSFEDLIRLADKTLLEIKEKRRNSKLSSKDISISVDFNDSKFKVNLPQDISLLQVRKILEDQFHKYKNGPDIRSNCFFIDPKHGIIINEENNNWESILIDNSIKIVVKPENPDWSTLMQLCEYGFKITNKCTIKGKVGAFGVKIGKFTCEKLSSLIQSTSSCYSHLEHLRIRNLVCPLDFKIYSDTILPWLSSINAQMDSDELLKESHLPIRYKVLEISKAYIEFSIQDIVISQEFIQEIEVAVNEKLSIQQQLVNLEELTKKYGQFYAKKITFGGKIIDQAINSEESNKGIRELSENPLVPTSEGYRNIIGGREESYRTDDISEWVKSLKDTRTWSIIEYDNISSIFDLLSNGDQKQRNLRQKVLNLKAIGHIPR</sequence>
<reference evidence="2" key="1">
    <citation type="submission" date="2021-06" db="EMBL/GenBank/DDBJ databases">
        <authorList>
            <person name="Kallberg Y."/>
            <person name="Tangrot J."/>
            <person name="Rosling A."/>
        </authorList>
    </citation>
    <scope>NUCLEOTIDE SEQUENCE</scope>
    <source>
        <strain evidence="2">CL551</strain>
    </source>
</reference>
<protein>
    <submittedName>
        <fullName evidence="2">13978_t:CDS:1</fullName>
    </submittedName>
</protein>
<dbReference type="GO" id="GO:0052621">
    <property type="term" value="F:diguanylate cyclase activity"/>
    <property type="evidence" value="ECO:0007669"/>
    <property type="project" value="TreeGrafter"/>
</dbReference>
<evidence type="ECO:0000313" key="2">
    <source>
        <dbReference type="EMBL" id="CAG8628584.1"/>
    </source>
</evidence>
<dbReference type="GO" id="GO:0043709">
    <property type="term" value="P:cell adhesion involved in single-species biofilm formation"/>
    <property type="evidence" value="ECO:0007669"/>
    <property type="project" value="TreeGrafter"/>
</dbReference>
<dbReference type="Gene3D" id="3.30.70.270">
    <property type="match status" value="1"/>
</dbReference>
<dbReference type="AlphaFoldDB" id="A0A9N9D5L3"/>
<feature type="non-terminal residue" evidence="2">
    <location>
        <position position="1"/>
    </location>
</feature>
<dbReference type="InterPro" id="IPR029787">
    <property type="entry name" value="Nucleotide_cyclase"/>
</dbReference>
<dbReference type="InterPro" id="IPR050469">
    <property type="entry name" value="Diguanylate_Cyclase"/>
</dbReference>
<organism evidence="2 3">
    <name type="scientific">Acaulospora morrowiae</name>
    <dbReference type="NCBI Taxonomy" id="94023"/>
    <lineage>
        <taxon>Eukaryota</taxon>
        <taxon>Fungi</taxon>
        <taxon>Fungi incertae sedis</taxon>
        <taxon>Mucoromycota</taxon>
        <taxon>Glomeromycotina</taxon>
        <taxon>Glomeromycetes</taxon>
        <taxon>Diversisporales</taxon>
        <taxon>Acaulosporaceae</taxon>
        <taxon>Acaulospora</taxon>
    </lineage>
</organism>
<dbReference type="PROSITE" id="PS50887">
    <property type="entry name" value="GGDEF"/>
    <property type="match status" value="1"/>
</dbReference>
<dbReference type="NCBIfam" id="TIGR00254">
    <property type="entry name" value="GGDEF"/>
    <property type="match status" value="1"/>
</dbReference>
<feature type="domain" description="GGDEF" evidence="1">
    <location>
        <begin position="70"/>
        <end position="204"/>
    </location>
</feature>
<dbReference type="InterPro" id="IPR000160">
    <property type="entry name" value="GGDEF_dom"/>
</dbReference>